<keyword evidence="1" id="KW-0812">Transmembrane</keyword>
<organism evidence="2 3">
    <name type="scientific">Choiromyces venosus 120613-1</name>
    <dbReference type="NCBI Taxonomy" id="1336337"/>
    <lineage>
        <taxon>Eukaryota</taxon>
        <taxon>Fungi</taxon>
        <taxon>Dikarya</taxon>
        <taxon>Ascomycota</taxon>
        <taxon>Pezizomycotina</taxon>
        <taxon>Pezizomycetes</taxon>
        <taxon>Pezizales</taxon>
        <taxon>Tuberaceae</taxon>
        <taxon>Choiromyces</taxon>
    </lineage>
</organism>
<evidence type="ECO:0000256" key="1">
    <source>
        <dbReference type="SAM" id="Phobius"/>
    </source>
</evidence>
<keyword evidence="3" id="KW-1185">Reference proteome</keyword>
<reference evidence="2 3" key="1">
    <citation type="journal article" date="2018" name="Nat. Ecol. Evol.">
        <title>Pezizomycetes genomes reveal the molecular basis of ectomycorrhizal truffle lifestyle.</title>
        <authorList>
            <person name="Murat C."/>
            <person name="Payen T."/>
            <person name="Noel B."/>
            <person name="Kuo A."/>
            <person name="Morin E."/>
            <person name="Chen J."/>
            <person name="Kohler A."/>
            <person name="Krizsan K."/>
            <person name="Balestrini R."/>
            <person name="Da Silva C."/>
            <person name="Montanini B."/>
            <person name="Hainaut M."/>
            <person name="Levati E."/>
            <person name="Barry K.W."/>
            <person name="Belfiori B."/>
            <person name="Cichocki N."/>
            <person name="Clum A."/>
            <person name="Dockter R.B."/>
            <person name="Fauchery L."/>
            <person name="Guy J."/>
            <person name="Iotti M."/>
            <person name="Le Tacon F."/>
            <person name="Lindquist E.A."/>
            <person name="Lipzen A."/>
            <person name="Malagnac F."/>
            <person name="Mello A."/>
            <person name="Molinier V."/>
            <person name="Miyauchi S."/>
            <person name="Poulain J."/>
            <person name="Riccioni C."/>
            <person name="Rubini A."/>
            <person name="Sitrit Y."/>
            <person name="Splivallo R."/>
            <person name="Traeger S."/>
            <person name="Wang M."/>
            <person name="Zifcakova L."/>
            <person name="Wipf D."/>
            <person name="Zambonelli A."/>
            <person name="Paolocci F."/>
            <person name="Nowrousian M."/>
            <person name="Ottonello S."/>
            <person name="Baldrian P."/>
            <person name="Spatafora J.W."/>
            <person name="Henrissat B."/>
            <person name="Nagy L.G."/>
            <person name="Aury J.M."/>
            <person name="Wincker P."/>
            <person name="Grigoriev I.V."/>
            <person name="Bonfante P."/>
            <person name="Martin F.M."/>
        </authorList>
    </citation>
    <scope>NUCLEOTIDE SEQUENCE [LARGE SCALE GENOMIC DNA]</scope>
    <source>
        <strain evidence="2 3">120613-1</strain>
    </source>
</reference>
<keyword evidence="1" id="KW-1133">Transmembrane helix</keyword>
<keyword evidence="1" id="KW-0472">Membrane</keyword>
<dbReference type="EMBL" id="ML120375">
    <property type="protein sequence ID" value="RPB01251.1"/>
    <property type="molecule type" value="Genomic_DNA"/>
</dbReference>
<accession>A0A3N4JYQ4</accession>
<feature type="transmembrane region" description="Helical" evidence="1">
    <location>
        <begin position="6"/>
        <end position="33"/>
    </location>
</feature>
<evidence type="ECO:0000313" key="2">
    <source>
        <dbReference type="EMBL" id="RPB01251.1"/>
    </source>
</evidence>
<name>A0A3N4JYQ4_9PEZI</name>
<proteinExistence type="predicted"/>
<protein>
    <submittedName>
        <fullName evidence="2">Uncharacterized protein</fullName>
    </submittedName>
</protein>
<evidence type="ECO:0000313" key="3">
    <source>
        <dbReference type="Proteomes" id="UP000276215"/>
    </source>
</evidence>
<dbReference type="Proteomes" id="UP000276215">
    <property type="component" value="Unassembled WGS sequence"/>
</dbReference>
<dbReference type="AlphaFoldDB" id="A0A3N4JYQ4"/>
<sequence>MIRYMIFPIYILQQATSLQLVFVKVILTFYCILRSSRILNTCYPTLRLRY</sequence>
<gene>
    <name evidence="2" type="ORF">L873DRAFT_699279</name>
</gene>